<comment type="catalytic activity">
    <reaction evidence="7 8">
        <text>(6S)-NADPHX + ATP = ADP + phosphate + NADPH + H(+)</text>
        <dbReference type="Rhea" id="RHEA:32231"/>
        <dbReference type="ChEBI" id="CHEBI:15378"/>
        <dbReference type="ChEBI" id="CHEBI:30616"/>
        <dbReference type="ChEBI" id="CHEBI:43474"/>
        <dbReference type="ChEBI" id="CHEBI:57783"/>
        <dbReference type="ChEBI" id="CHEBI:64076"/>
        <dbReference type="ChEBI" id="CHEBI:456216"/>
        <dbReference type="EC" id="4.2.1.93"/>
    </reaction>
</comment>
<dbReference type="HAMAP" id="MF_01965">
    <property type="entry name" value="NADHX_dehydratase"/>
    <property type="match status" value="1"/>
</dbReference>
<dbReference type="GO" id="GO:0046496">
    <property type="term" value="P:nicotinamide nucleotide metabolic process"/>
    <property type="evidence" value="ECO:0007669"/>
    <property type="project" value="UniProtKB-UniRule"/>
</dbReference>
<comment type="caution">
    <text evidence="12">The sequence shown here is derived from an EMBL/GenBank/DDBJ whole genome shotgun (WGS) entry which is preliminary data.</text>
</comment>
<gene>
    <name evidence="12" type="ORF">C2E21_4249</name>
</gene>
<feature type="binding site" evidence="8">
    <location>
        <begin position="570"/>
        <end position="579"/>
    </location>
    <ligand>
        <name>ATP</name>
        <dbReference type="ChEBI" id="CHEBI:30616"/>
    </ligand>
</feature>
<comment type="cofactor">
    <cofactor evidence="8">
        <name>Mg(2+)</name>
        <dbReference type="ChEBI" id="CHEBI:18420"/>
    </cofactor>
</comment>
<keyword evidence="2 8" id="KW-0547">Nucleotide-binding</keyword>
<organism evidence="12 13">
    <name type="scientific">Chlorella sorokiniana</name>
    <name type="common">Freshwater green alga</name>
    <dbReference type="NCBI Taxonomy" id="3076"/>
    <lineage>
        <taxon>Eukaryota</taxon>
        <taxon>Viridiplantae</taxon>
        <taxon>Chlorophyta</taxon>
        <taxon>core chlorophytes</taxon>
        <taxon>Trebouxiophyceae</taxon>
        <taxon>Chlorellales</taxon>
        <taxon>Chlorellaceae</taxon>
        <taxon>Chlorella clade</taxon>
        <taxon>Chlorella</taxon>
    </lineage>
</organism>
<dbReference type="GO" id="GO:0047453">
    <property type="term" value="F:ATP-dependent NAD(P)H-hydrate dehydratase activity"/>
    <property type="evidence" value="ECO:0007669"/>
    <property type="project" value="UniProtKB-UniRule"/>
</dbReference>
<keyword evidence="6 8" id="KW-0456">Lyase</keyword>
<evidence type="ECO:0000313" key="12">
    <source>
        <dbReference type="EMBL" id="PRW57185.1"/>
    </source>
</evidence>
<sequence>MASALLRELKDIQAMLAAPAAGSPRIGAAAASPPLHTAATSEDEEATAPPLPLPPASPSKHARELERQVTALRQELAEANDRCRVLDEALQATRHDASLAVAKLHSSGSTQLAAKAEETRQLADLVFQLRNEADGLRAQLAASAAASHAAEASTAQLQEAAAEWRRQGEEGLEVAAQERARSTALQVEVERLSAELEAVRRERDDQRRRRQAAEAAVARLQADGSGPALVAELRSRCAQERAWRKAVCRYLEGEMQAKAELERVLLNVGTSLRMQQALRLGPVSRVPSASPLVSAAARRIASIRTVLAPASHPEHSKRQPTPARGLAAEVTAAAGAAGAMAPSKQELLRRVAQLVPDLAPDKYKGQAGKIAVVGGCREYTGAPFFASMAALKIGADISHVFCTEGAATVIKGYSPELIVHPYLPDSSQQGGGQQGQEQARQQAVQAIEPWLDRFDAVVIGPGLGRDPLILSTVAEVMRAVRRRSLPMVVDADGLWLVNQDPSLVAGYANAVLTPNKVEFGRLADTLGVAVDSPDALQSICRSLGGPVVVRKGHEDAVGDGHQVVVCDEEGSPRRAGGQGDVLSGCIAAYSAWAQRAAGASREQLHESGGSGDGSPGLPPLVVAAYAGCLTTRRASQRAFAKQRRSMGATDLLVELGGVADELAEQGSS</sequence>
<dbReference type="GO" id="GO:0110051">
    <property type="term" value="P:metabolite repair"/>
    <property type="evidence" value="ECO:0007669"/>
    <property type="project" value="TreeGrafter"/>
</dbReference>
<evidence type="ECO:0000256" key="2">
    <source>
        <dbReference type="ARBA" id="ARBA00022741"/>
    </source>
</evidence>
<dbReference type="AlphaFoldDB" id="A0A2P6TSY9"/>
<dbReference type="OrthoDB" id="8110916at2759"/>
<keyword evidence="13" id="KW-1185">Reference proteome</keyword>
<evidence type="ECO:0000256" key="9">
    <source>
        <dbReference type="SAM" id="Coils"/>
    </source>
</evidence>
<feature type="region of interest" description="Disordered" evidence="10">
    <location>
        <begin position="20"/>
        <end position="62"/>
    </location>
</feature>
<keyword evidence="1 8" id="KW-0597">Phosphoprotein</keyword>
<dbReference type="InterPro" id="IPR000631">
    <property type="entry name" value="CARKD"/>
</dbReference>
<evidence type="ECO:0000256" key="1">
    <source>
        <dbReference type="ARBA" id="ARBA00022553"/>
    </source>
</evidence>
<evidence type="ECO:0000256" key="10">
    <source>
        <dbReference type="SAM" id="MobiDB-lite"/>
    </source>
</evidence>
<feature type="binding site" evidence="8">
    <location>
        <position position="462"/>
    </location>
    <ligand>
        <name>(6S)-NADPHX</name>
        <dbReference type="ChEBI" id="CHEBI:64076"/>
    </ligand>
</feature>
<feature type="coiled-coil region" evidence="9">
    <location>
        <begin position="62"/>
        <end position="96"/>
    </location>
</feature>
<dbReference type="EMBL" id="LHPG02000007">
    <property type="protein sequence ID" value="PRW57185.1"/>
    <property type="molecule type" value="Genomic_DNA"/>
</dbReference>
<feature type="compositionally biased region" description="Low complexity" evidence="10">
    <location>
        <begin position="20"/>
        <end position="40"/>
    </location>
</feature>
<evidence type="ECO:0000256" key="7">
    <source>
        <dbReference type="ARBA" id="ARBA00047472"/>
    </source>
</evidence>
<dbReference type="SUPFAM" id="SSF53613">
    <property type="entry name" value="Ribokinase-like"/>
    <property type="match status" value="1"/>
</dbReference>
<keyword evidence="5 8" id="KW-0520">NAD</keyword>
<dbReference type="Pfam" id="PF01256">
    <property type="entry name" value="Carb_kinase"/>
    <property type="match status" value="1"/>
</dbReference>
<evidence type="ECO:0000313" key="13">
    <source>
        <dbReference type="Proteomes" id="UP000239899"/>
    </source>
</evidence>
<reference evidence="12 13" key="1">
    <citation type="journal article" date="2018" name="Plant J.">
        <title>Genome sequences of Chlorella sorokiniana UTEX 1602 and Micractinium conductrix SAG 241.80: implications to maltose excretion by a green alga.</title>
        <authorList>
            <person name="Arriola M.B."/>
            <person name="Velmurugan N."/>
            <person name="Zhang Y."/>
            <person name="Plunkett M.H."/>
            <person name="Hondzo H."/>
            <person name="Barney B.M."/>
        </authorList>
    </citation>
    <scope>NUCLEOTIDE SEQUENCE [LARGE SCALE GENOMIC DNA]</scope>
    <source>
        <strain evidence="13">UTEX 1602</strain>
    </source>
</reference>
<dbReference type="FunFam" id="3.40.1190.20:FF:000023">
    <property type="entry name" value="ATP-dependent (S)-NAD(P)H-hydrate dehydratase"/>
    <property type="match status" value="1"/>
</dbReference>
<comment type="catalytic activity">
    <reaction evidence="8">
        <text>(6S)-NADHX + ATP = ADP + phosphate + NADH + H(+)</text>
        <dbReference type="Rhea" id="RHEA:19017"/>
        <dbReference type="ChEBI" id="CHEBI:15378"/>
        <dbReference type="ChEBI" id="CHEBI:30616"/>
        <dbReference type="ChEBI" id="CHEBI:43474"/>
        <dbReference type="ChEBI" id="CHEBI:57945"/>
        <dbReference type="ChEBI" id="CHEBI:64074"/>
        <dbReference type="ChEBI" id="CHEBI:456216"/>
        <dbReference type="EC" id="4.2.1.93"/>
    </reaction>
</comment>
<evidence type="ECO:0000256" key="6">
    <source>
        <dbReference type="ARBA" id="ARBA00023239"/>
    </source>
</evidence>
<keyword evidence="9" id="KW-0175">Coiled coil</keyword>
<dbReference type="PROSITE" id="PS51383">
    <property type="entry name" value="YJEF_C_3"/>
    <property type="match status" value="1"/>
</dbReference>
<evidence type="ECO:0000256" key="3">
    <source>
        <dbReference type="ARBA" id="ARBA00022840"/>
    </source>
</evidence>
<evidence type="ECO:0000256" key="4">
    <source>
        <dbReference type="ARBA" id="ARBA00022857"/>
    </source>
</evidence>
<feature type="domain" description="YjeF C-terminal" evidence="11">
    <location>
        <begin position="347"/>
        <end position="662"/>
    </location>
</feature>
<dbReference type="GO" id="GO:0005524">
    <property type="term" value="F:ATP binding"/>
    <property type="evidence" value="ECO:0007669"/>
    <property type="project" value="UniProtKB-KW"/>
</dbReference>
<dbReference type="PANTHER" id="PTHR12592:SF0">
    <property type="entry name" value="ATP-DEPENDENT (S)-NAD(P)H-HYDRATE DEHYDRATASE"/>
    <property type="match status" value="1"/>
</dbReference>
<dbReference type="CDD" id="cd01171">
    <property type="entry name" value="YXKO-related"/>
    <property type="match status" value="1"/>
</dbReference>
<proteinExistence type="inferred from homology"/>
<keyword evidence="4" id="KW-0521">NADP</keyword>
<comment type="similarity">
    <text evidence="8">Belongs to the NnrD/CARKD family.</text>
</comment>
<keyword evidence="3 8" id="KW-0067">ATP-binding</keyword>
<dbReference type="InterPro" id="IPR029056">
    <property type="entry name" value="Ribokinase-like"/>
</dbReference>
<evidence type="ECO:0000256" key="5">
    <source>
        <dbReference type="ARBA" id="ARBA00023027"/>
    </source>
</evidence>
<comment type="function">
    <text evidence="8">Catalyzes the dehydration of the S-form of NAD(P)HX at the expense of ATP, which is converted to ADP. Together with NAD(P)HX epimerase, which catalyzes the epimerization of the S- and R-forms, the enzyme allows the repair of both epimers of NAD(P)HX, a damaged form of NAD(P)H that is a result of enzymatic or heat-dependent hydration.</text>
</comment>
<dbReference type="PANTHER" id="PTHR12592">
    <property type="entry name" value="ATP-DEPENDENT (S)-NAD(P)H-HYDRATE DEHYDRATASE FAMILY MEMBER"/>
    <property type="match status" value="1"/>
</dbReference>
<dbReference type="InterPro" id="IPR017953">
    <property type="entry name" value="Carbohydrate_kinase_pred_CS"/>
</dbReference>
<dbReference type="STRING" id="3076.A0A2P6TSY9"/>
<protein>
    <recommendedName>
        <fullName evidence="8">ATP-dependent (S)-NAD(P)H-hydrate dehydratase</fullName>
        <ecNumber evidence="8">4.2.1.93</ecNumber>
    </recommendedName>
    <alternativeName>
        <fullName evidence="8">ATP-dependent NAD(P)HX dehydratase</fullName>
    </alternativeName>
</protein>
<name>A0A2P6TSY9_CHLSO</name>
<feature type="binding site" evidence="8">
    <location>
        <begin position="551"/>
        <end position="555"/>
    </location>
    <ligand>
        <name>ATP</name>
        <dbReference type="ChEBI" id="CHEBI:30616"/>
    </ligand>
</feature>
<dbReference type="NCBIfam" id="TIGR00196">
    <property type="entry name" value="yjeF_cterm"/>
    <property type="match status" value="1"/>
</dbReference>
<feature type="coiled-coil region" evidence="9">
    <location>
        <begin position="175"/>
        <end position="223"/>
    </location>
</feature>
<evidence type="ECO:0000256" key="8">
    <source>
        <dbReference type="HAMAP-Rule" id="MF_03157"/>
    </source>
</evidence>
<dbReference type="Gene3D" id="3.40.1190.20">
    <property type="match status" value="1"/>
</dbReference>
<feature type="binding site" evidence="8">
    <location>
        <begin position="515"/>
        <end position="521"/>
    </location>
    <ligand>
        <name>(6S)-NADPHX</name>
        <dbReference type="ChEBI" id="CHEBI:64076"/>
    </ligand>
</feature>
<dbReference type="PROSITE" id="PS01050">
    <property type="entry name" value="YJEF_C_2"/>
    <property type="match status" value="1"/>
</dbReference>
<dbReference type="EC" id="4.2.1.93" evidence="8"/>
<feature type="binding site" evidence="8">
    <location>
        <position position="580"/>
    </location>
    <ligand>
        <name>(6S)-NADPHX</name>
        <dbReference type="ChEBI" id="CHEBI:64076"/>
    </ligand>
</feature>
<dbReference type="Proteomes" id="UP000239899">
    <property type="component" value="Unassembled WGS sequence"/>
</dbReference>
<dbReference type="PROSITE" id="PS01049">
    <property type="entry name" value="YJEF_C_1"/>
    <property type="match status" value="1"/>
</dbReference>
<accession>A0A2P6TSY9</accession>
<evidence type="ECO:0000259" key="11">
    <source>
        <dbReference type="PROSITE" id="PS51383"/>
    </source>
</evidence>